<evidence type="ECO:0000259" key="9">
    <source>
        <dbReference type="Pfam" id="PF13098"/>
    </source>
</evidence>
<dbReference type="Pfam" id="PF13098">
    <property type="entry name" value="Thioredoxin_2"/>
    <property type="match status" value="1"/>
</dbReference>
<dbReference type="Gene3D" id="3.40.30.10">
    <property type="entry name" value="Glutaredoxin"/>
    <property type="match status" value="1"/>
</dbReference>
<dbReference type="PANTHER" id="PTHR35272">
    <property type="entry name" value="THIOL:DISULFIDE INTERCHANGE PROTEIN DSBC-RELATED"/>
    <property type="match status" value="1"/>
</dbReference>
<evidence type="ECO:0000256" key="4">
    <source>
        <dbReference type="ARBA" id="ARBA00022764"/>
    </source>
</evidence>
<keyword evidence="4 7" id="KW-0574">Periplasm</keyword>
<keyword evidence="3 7" id="KW-0732">Signal</keyword>
<dbReference type="KEGG" id="tse:THMIRHAS_07040"/>
<comment type="similarity">
    <text evidence="2 7">Belongs to the thioredoxin family. DsbC subfamily.</text>
</comment>
<dbReference type="InterPro" id="IPR012336">
    <property type="entry name" value="Thioredoxin-like_fold"/>
</dbReference>
<gene>
    <name evidence="10" type="ORF">THMIRHAS_07040</name>
</gene>
<dbReference type="Gene3D" id="3.10.450.70">
    <property type="entry name" value="Disulphide bond isomerase, DsbC/G, N-terminal"/>
    <property type="match status" value="1"/>
</dbReference>
<dbReference type="AlphaFoldDB" id="A0A6F8PT74"/>
<reference evidence="11" key="1">
    <citation type="submission" date="2019-11" db="EMBL/GenBank/DDBJ databases">
        <title>Isolation and characterization of two novel species in the genus Thiomicrorhabdus.</title>
        <authorList>
            <person name="Mochizuki J."/>
            <person name="Kojima H."/>
            <person name="Fukui M."/>
        </authorList>
    </citation>
    <scope>NUCLEOTIDE SEQUENCE [LARGE SCALE GENOMIC DNA]</scope>
    <source>
        <strain evidence="11">aks77</strain>
    </source>
</reference>
<dbReference type="InterPro" id="IPR009094">
    <property type="entry name" value="DiS-bond_isomerase_DsbC/G_N_sf"/>
</dbReference>
<evidence type="ECO:0000313" key="10">
    <source>
        <dbReference type="EMBL" id="BBP45331.1"/>
    </source>
</evidence>
<dbReference type="InterPro" id="IPR018950">
    <property type="entry name" value="DiS-bond_isomerase_DsbC/G_N"/>
</dbReference>
<comment type="subcellular location">
    <subcellularLocation>
        <location evidence="1 7">Periplasm</location>
    </subcellularLocation>
</comment>
<evidence type="ECO:0000256" key="2">
    <source>
        <dbReference type="ARBA" id="ARBA00009813"/>
    </source>
</evidence>
<sequence>MKLIKKWGLLALLSSAAFSVNVQAQQDVAAEQRQAIEKTLTPLLNGVSGPLDIRPTPIANLFLVKIGLDVIYLSGDGNYLLQGQMMDLKNGVNLTSAVVNDERKGVIAQIPPTSMLVYPANPKAPQQSTITVFTDIDCPYCRKFHNEIPALNEAGVTVRYLAFPRSGVNTPSYSKAVSVWCASNPQQAMDKVMKGETLAAKSCDNPVQAHMGYVRDLEINGTPNIILEDGALLPGYVEAQKLIPRIYN</sequence>
<dbReference type="Pfam" id="PF10411">
    <property type="entry name" value="DsbC_N"/>
    <property type="match status" value="1"/>
</dbReference>
<dbReference type="SUPFAM" id="SSF52833">
    <property type="entry name" value="Thioredoxin-like"/>
    <property type="match status" value="1"/>
</dbReference>
<keyword evidence="5" id="KW-1015">Disulfide bond</keyword>
<feature type="chain" id="PRO_5026376191" description="Thiol:disulfide interchange protein" evidence="7">
    <location>
        <begin position="25"/>
        <end position="248"/>
    </location>
</feature>
<dbReference type="CDD" id="cd03020">
    <property type="entry name" value="DsbA_DsbC_DsbG"/>
    <property type="match status" value="1"/>
</dbReference>
<evidence type="ECO:0000256" key="5">
    <source>
        <dbReference type="ARBA" id="ARBA00023157"/>
    </source>
</evidence>
<dbReference type="GO" id="GO:0042597">
    <property type="term" value="C:periplasmic space"/>
    <property type="evidence" value="ECO:0007669"/>
    <property type="project" value="UniProtKB-SubCell"/>
</dbReference>
<name>A0A6F8PT74_9GAMM</name>
<feature type="domain" description="Thioredoxin-like fold" evidence="9">
    <location>
        <begin position="126"/>
        <end position="243"/>
    </location>
</feature>
<accession>A0A6F8PT74</accession>
<dbReference type="InterPro" id="IPR033954">
    <property type="entry name" value="DiS-bond_Isoase_DsbC/G"/>
</dbReference>
<protein>
    <recommendedName>
        <fullName evidence="7">Thiol:disulfide interchange protein</fullName>
    </recommendedName>
</protein>
<dbReference type="PANTHER" id="PTHR35272:SF3">
    <property type="entry name" value="THIOL:DISULFIDE INTERCHANGE PROTEIN DSBC"/>
    <property type="match status" value="1"/>
</dbReference>
<evidence type="ECO:0000256" key="1">
    <source>
        <dbReference type="ARBA" id="ARBA00004418"/>
    </source>
</evidence>
<feature type="domain" description="Disulphide bond isomerase DsbC/G N-terminal" evidence="8">
    <location>
        <begin position="29"/>
        <end position="95"/>
    </location>
</feature>
<dbReference type="InterPro" id="IPR036249">
    <property type="entry name" value="Thioredoxin-like_sf"/>
</dbReference>
<proteinExistence type="inferred from homology"/>
<dbReference type="InterPro" id="IPR051470">
    <property type="entry name" value="Thiol:disulfide_interchange"/>
</dbReference>
<dbReference type="Proteomes" id="UP000501726">
    <property type="component" value="Chromosome"/>
</dbReference>
<dbReference type="RefSeq" id="WP_173270964.1">
    <property type="nucleotide sequence ID" value="NZ_AP021889.1"/>
</dbReference>
<evidence type="ECO:0000313" key="11">
    <source>
        <dbReference type="Proteomes" id="UP000501726"/>
    </source>
</evidence>
<keyword evidence="11" id="KW-1185">Reference proteome</keyword>
<evidence type="ECO:0000259" key="8">
    <source>
        <dbReference type="Pfam" id="PF10411"/>
    </source>
</evidence>
<keyword evidence="6 7" id="KW-0676">Redox-active center</keyword>
<organism evidence="10 11">
    <name type="scientific">Thiosulfatimonas sediminis</name>
    <dbReference type="NCBI Taxonomy" id="2675054"/>
    <lineage>
        <taxon>Bacteria</taxon>
        <taxon>Pseudomonadati</taxon>
        <taxon>Pseudomonadota</taxon>
        <taxon>Gammaproteobacteria</taxon>
        <taxon>Thiotrichales</taxon>
        <taxon>Piscirickettsiaceae</taxon>
        <taxon>Thiosulfatimonas</taxon>
    </lineage>
</organism>
<evidence type="ECO:0000256" key="3">
    <source>
        <dbReference type="ARBA" id="ARBA00022729"/>
    </source>
</evidence>
<dbReference type="SUPFAM" id="SSF54423">
    <property type="entry name" value="DsbC/DsbG N-terminal domain-like"/>
    <property type="match status" value="1"/>
</dbReference>
<feature type="signal peptide" evidence="7">
    <location>
        <begin position="1"/>
        <end position="24"/>
    </location>
</feature>
<evidence type="ECO:0000256" key="7">
    <source>
        <dbReference type="RuleBase" id="RU364038"/>
    </source>
</evidence>
<evidence type="ECO:0000256" key="6">
    <source>
        <dbReference type="ARBA" id="ARBA00023284"/>
    </source>
</evidence>
<dbReference type="EMBL" id="AP021889">
    <property type="protein sequence ID" value="BBP45331.1"/>
    <property type="molecule type" value="Genomic_DNA"/>
</dbReference>
<comment type="function">
    <text evidence="7">Required for disulfide bond formation in some periplasmic proteins. Acts by transferring its disulfide bond to other proteins and is reduced in the process.</text>
</comment>